<evidence type="ECO:0000256" key="4">
    <source>
        <dbReference type="PROSITE-ProRule" id="PRU00433"/>
    </source>
</evidence>
<sequence>MKKVLVLLAGLAAGPAWAQSHGAMLPFYGGQIGLSGDLHVEFVVRDGMIRAWVRDHADKPVAAAGKATVLVGATKHEVSFAEDGAGLKAELPVKAADKVTAILSLTAQGRPLSARFAQAELVQPSLTGAALAGKAVFERVCATCHGTALRGTDQGPPLIHAWYAPGGGHDDSQVLKVLREGTKGHMWKLGDMPKPEGLKPGEDKPALAYVRAMQAANGIDQSAPAAGKGGHSGH</sequence>
<keyword evidence="3 4" id="KW-0408">Iron</keyword>
<accession>A0A178MIA2</accession>
<keyword evidence="1 4" id="KW-0349">Heme</keyword>
<proteinExistence type="predicted"/>
<dbReference type="AlphaFoldDB" id="A0A178MIA2"/>
<keyword evidence="8" id="KW-1185">Reference proteome</keyword>
<evidence type="ECO:0000256" key="2">
    <source>
        <dbReference type="ARBA" id="ARBA00022723"/>
    </source>
</evidence>
<organism evidence="7 8">
    <name type="scientific">Magnetospirillum moscoviense</name>
    <dbReference type="NCBI Taxonomy" id="1437059"/>
    <lineage>
        <taxon>Bacteria</taxon>
        <taxon>Pseudomonadati</taxon>
        <taxon>Pseudomonadota</taxon>
        <taxon>Alphaproteobacteria</taxon>
        <taxon>Rhodospirillales</taxon>
        <taxon>Rhodospirillaceae</taxon>
        <taxon>Magnetospirillum</taxon>
    </lineage>
</organism>
<dbReference type="GO" id="GO:0020037">
    <property type="term" value="F:heme binding"/>
    <property type="evidence" value="ECO:0007669"/>
    <property type="project" value="InterPro"/>
</dbReference>
<dbReference type="STRING" id="1437059.A6A05_03265"/>
<evidence type="ECO:0000313" key="7">
    <source>
        <dbReference type="EMBL" id="OAN47858.1"/>
    </source>
</evidence>
<dbReference type="OrthoDB" id="7854060at2"/>
<keyword evidence="2 4" id="KW-0479">Metal-binding</keyword>
<evidence type="ECO:0000256" key="3">
    <source>
        <dbReference type="ARBA" id="ARBA00023004"/>
    </source>
</evidence>
<evidence type="ECO:0000256" key="5">
    <source>
        <dbReference type="SAM" id="SignalP"/>
    </source>
</evidence>
<comment type="caution">
    <text evidence="7">The sequence shown here is derived from an EMBL/GenBank/DDBJ whole genome shotgun (WGS) entry which is preliminary data.</text>
</comment>
<dbReference type="Pfam" id="PF00034">
    <property type="entry name" value="Cytochrom_C"/>
    <property type="match status" value="1"/>
</dbReference>
<dbReference type="PROSITE" id="PS51007">
    <property type="entry name" value="CYTC"/>
    <property type="match status" value="1"/>
</dbReference>
<feature type="domain" description="Cytochrome c" evidence="6">
    <location>
        <begin position="128"/>
        <end position="214"/>
    </location>
</feature>
<dbReference type="GO" id="GO:0046872">
    <property type="term" value="F:metal ion binding"/>
    <property type="evidence" value="ECO:0007669"/>
    <property type="project" value="UniProtKB-KW"/>
</dbReference>
<evidence type="ECO:0000313" key="8">
    <source>
        <dbReference type="Proteomes" id="UP000078543"/>
    </source>
</evidence>
<keyword evidence="5" id="KW-0732">Signal</keyword>
<evidence type="ECO:0000256" key="1">
    <source>
        <dbReference type="ARBA" id="ARBA00022617"/>
    </source>
</evidence>
<name>A0A178MIA2_9PROT</name>
<feature type="signal peptide" evidence="5">
    <location>
        <begin position="1"/>
        <end position="18"/>
    </location>
</feature>
<dbReference type="InterPro" id="IPR036909">
    <property type="entry name" value="Cyt_c-like_dom_sf"/>
</dbReference>
<dbReference type="RefSeq" id="WP_068503007.1">
    <property type="nucleotide sequence ID" value="NZ_LWQU01000163.1"/>
</dbReference>
<dbReference type="EMBL" id="LWQU01000163">
    <property type="protein sequence ID" value="OAN47858.1"/>
    <property type="molecule type" value="Genomic_DNA"/>
</dbReference>
<feature type="chain" id="PRO_5008091962" description="Cytochrome c domain-containing protein" evidence="5">
    <location>
        <begin position="19"/>
        <end position="234"/>
    </location>
</feature>
<evidence type="ECO:0000259" key="6">
    <source>
        <dbReference type="PROSITE" id="PS51007"/>
    </source>
</evidence>
<reference evidence="7 8" key="1">
    <citation type="submission" date="2016-04" db="EMBL/GenBank/DDBJ databases">
        <title>Draft genome sequence of freshwater magnetotactic bacteria Magnetospirillum marisnigri SP-1 and Magnetospirillum moscoviense BB-1.</title>
        <authorList>
            <person name="Koziaeva V."/>
            <person name="Dziuba M.V."/>
            <person name="Ivanov T.M."/>
            <person name="Kuznetsov B."/>
            <person name="Grouzdev D.S."/>
        </authorList>
    </citation>
    <scope>NUCLEOTIDE SEQUENCE [LARGE SCALE GENOMIC DNA]</scope>
    <source>
        <strain evidence="7 8">BB-1</strain>
    </source>
</reference>
<dbReference type="GO" id="GO:0009055">
    <property type="term" value="F:electron transfer activity"/>
    <property type="evidence" value="ECO:0007669"/>
    <property type="project" value="InterPro"/>
</dbReference>
<dbReference type="Gene3D" id="1.10.760.10">
    <property type="entry name" value="Cytochrome c-like domain"/>
    <property type="match status" value="1"/>
</dbReference>
<gene>
    <name evidence="7" type="ORF">A6A05_03265</name>
</gene>
<dbReference type="Proteomes" id="UP000078543">
    <property type="component" value="Unassembled WGS sequence"/>
</dbReference>
<dbReference type="InterPro" id="IPR009056">
    <property type="entry name" value="Cyt_c-like_dom"/>
</dbReference>
<protein>
    <recommendedName>
        <fullName evidence="6">Cytochrome c domain-containing protein</fullName>
    </recommendedName>
</protein>
<dbReference type="SUPFAM" id="SSF46626">
    <property type="entry name" value="Cytochrome c"/>
    <property type="match status" value="1"/>
</dbReference>